<sequence>MFSKNFELSNESETSEEEKIIKNKLTNGDKQKKYRKKRKLELLQVYEKKNNLLKLNQNVEEKIDCTPPANDMCSLISSHIVKESFESVRLFGSFENNVDYDVTEDTSSESSFSLDESECDDNHDQNMGIYSNCKIKCSEFIYLFEALVDKLAIPETKRIVIYEFIQLILPNDSNIPSSYYRLKKNLVLNEVESINLCKFCKSKIKLKENTKHKTVRVCSNELCHSKKDINLRSQNIIKIYNSNFLNQIYTILDNYYENILSYKSKMFMEKNWTDIMSGKSYVFEENTINLILFTDGVTYNKSGINSMWAILSAIVELPPVLRGSYENLIFHSSWTGSQPDFNLWLSDYSKQIEEVLRLGFEWKNKKFKLKIHAFIADSPARSKCCNSIQFNGYFGCIKCMHPRTNNDYNLQVKKAENENIVFEGIKGFSYLSNWISIPEDILFDYMHLSLVGTFKKIFNNFFDKSNWQEKYYLNKNKLFIDKRLLSVSLPKEIKRKCRSLDERHFYKANEFRTIAFYLSFGLFKDILPNEYLNNLMKYIIFLRILCQDKISQEDLEDSQKIIIDFIKEFETLYGRSQMTSNLHGHLHLPRQVKDFGPLNKSSCFPFENVFKTTRDLFHGTKNFEGQIALNFERRKSIKRNIKLLNNGTTNLDIKNYVRSYFVNYNEKINSKLIKPY</sequence>
<organism evidence="1 2">
    <name type="scientific">Brachionus calyciflorus</name>
    <dbReference type="NCBI Taxonomy" id="104777"/>
    <lineage>
        <taxon>Eukaryota</taxon>
        <taxon>Metazoa</taxon>
        <taxon>Spiralia</taxon>
        <taxon>Gnathifera</taxon>
        <taxon>Rotifera</taxon>
        <taxon>Eurotatoria</taxon>
        <taxon>Monogononta</taxon>
        <taxon>Pseudotrocha</taxon>
        <taxon>Ploima</taxon>
        <taxon>Brachionidae</taxon>
        <taxon>Brachionus</taxon>
    </lineage>
</organism>
<comment type="caution">
    <text evidence="1">The sequence shown here is derived from an EMBL/GenBank/DDBJ whole genome shotgun (WGS) entry which is preliminary data.</text>
</comment>
<evidence type="ECO:0000313" key="1">
    <source>
        <dbReference type="EMBL" id="CAF0888461.1"/>
    </source>
</evidence>
<dbReference type="Proteomes" id="UP000663879">
    <property type="component" value="Unassembled WGS sequence"/>
</dbReference>
<gene>
    <name evidence="1" type="ORF">OXX778_LOCUS10781</name>
</gene>
<keyword evidence="2" id="KW-1185">Reference proteome</keyword>
<evidence type="ECO:0000313" key="2">
    <source>
        <dbReference type="Proteomes" id="UP000663879"/>
    </source>
</evidence>
<dbReference type="AlphaFoldDB" id="A0A813YRR7"/>
<protein>
    <submittedName>
        <fullName evidence="1">Uncharacterized protein</fullName>
    </submittedName>
</protein>
<dbReference type="EMBL" id="CAJNOC010001752">
    <property type="protein sequence ID" value="CAF0888461.1"/>
    <property type="molecule type" value="Genomic_DNA"/>
</dbReference>
<dbReference type="PANTHER" id="PTHR46579:SF1">
    <property type="entry name" value="F5_8 TYPE C DOMAIN-CONTAINING PROTEIN"/>
    <property type="match status" value="1"/>
</dbReference>
<dbReference type="PANTHER" id="PTHR46579">
    <property type="entry name" value="F5/8 TYPE C DOMAIN-CONTAINING PROTEIN-RELATED"/>
    <property type="match status" value="1"/>
</dbReference>
<reference evidence="1" key="1">
    <citation type="submission" date="2021-02" db="EMBL/GenBank/DDBJ databases">
        <authorList>
            <person name="Nowell W R."/>
        </authorList>
    </citation>
    <scope>NUCLEOTIDE SEQUENCE</scope>
    <source>
        <strain evidence="1">Ploen Becks lab</strain>
    </source>
</reference>
<name>A0A813YRR7_9BILA</name>
<dbReference type="OrthoDB" id="3263820at2759"/>
<proteinExistence type="predicted"/>
<accession>A0A813YRR7</accession>